<dbReference type="PANTHER" id="PTHR46663:SF3">
    <property type="entry name" value="SLL0267 PROTEIN"/>
    <property type="match status" value="1"/>
</dbReference>
<gene>
    <name evidence="7" type="ORF">LFA_3234</name>
</gene>
<dbReference type="InterPro" id="IPR000160">
    <property type="entry name" value="GGDEF_dom"/>
</dbReference>
<dbReference type="KEGG" id="lfa:LFA_3234"/>
<evidence type="ECO:0000256" key="2">
    <source>
        <dbReference type="SAM" id="Coils"/>
    </source>
</evidence>
<feature type="domain" description="GGDEF" evidence="6">
    <location>
        <begin position="518"/>
        <end position="649"/>
    </location>
</feature>
<dbReference type="SUPFAM" id="SSF55785">
    <property type="entry name" value="PYP-like sensor domain (PAS domain)"/>
    <property type="match status" value="2"/>
</dbReference>
<dbReference type="AlphaFoldDB" id="A0A098GAQ9"/>
<proteinExistence type="predicted"/>
<dbReference type="Gene3D" id="3.30.70.270">
    <property type="match status" value="1"/>
</dbReference>
<dbReference type="PROSITE" id="PS50113">
    <property type="entry name" value="PAC"/>
    <property type="match status" value="2"/>
</dbReference>
<dbReference type="InterPro" id="IPR052163">
    <property type="entry name" value="DGC-Regulatory_Protein"/>
</dbReference>
<protein>
    <submittedName>
        <fullName evidence="7">Diguanylate cyclase with PAS/PAC sensor (Modular protein)</fullName>
    </submittedName>
</protein>
<sequence>MEALRFRKAKLIYSTFFIALVILIVSGVAVIQQLKERSTNVQWIQHSAVVISTIDAMSLNLIEVQRQFQFYVMTYNKKYWSLYGTAITNAKRKLVDLKLLTVDNSMQQGRIKELGTVLNKLIQSNDNKVGHSNKTNWLSRLGQNEKIFAQLNALINTIRAEEISLHNLRIQRYEHTAYINNIEIVGTMILGCLFSTVAFIAIINLAKNNDVQYKRKEQLEQERLLQQETQRLQLEFSLSTTKQGFWNLNLETHKIDRTLLHDQIFGYSSLLPEWTMDKFVAHIHPDDRFMMAQALKESEENNVSLETECRIYRVDDKSLRWISVIGKILQLHGNKHMLGLIRDITERKLMEHLLTESEERWKFALENARHGVWDWYVPEKIIYFSHYWKKMLGYQDDEIKNEQYEFESRIHPDDKEKVLKNLNNHFTQDTDEYVCEARFRCKNGSYKWILERGQVVSRAPDGTVLRAIGTHTDISEFKENESNLKHLAEHDSLTGLINRSLFEDRVEQAILLAKRQKSSLAVLFVDVDEFKQINDLYGHALGDLILRATANRLLSSIRDMDSCARYGGDEFILLMQDVKNEENVIYIAKTILEQFSKKLVLDHQEFSITLSIGIAMYPKDGEEFLIKKADEAMYFAKKHGKNNFKLYTSGLS</sequence>
<feature type="domain" description="PAC" evidence="5">
    <location>
        <begin position="305"/>
        <end position="356"/>
    </location>
</feature>
<keyword evidence="3" id="KW-1133">Transmembrane helix</keyword>
<dbReference type="PROSITE" id="PS50112">
    <property type="entry name" value="PAS"/>
    <property type="match status" value="1"/>
</dbReference>
<dbReference type="Pfam" id="PF05227">
    <property type="entry name" value="CHASE3"/>
    <property type="match status" value="1"/>
</dbReference>
<dbReference type="InterPro" id="IPR000700">
    <property type="entry name" value="PAS-assoc_C"/>
</dbReference>
<organism evidence="7 8">
    <name type="scientific">Legionella fallonii LLAP-10</name>
    <dbReference type="NCBI Taxonomy" id="1212491"/>
    <lineage>
        <taxon>Bacteria</taxon>
        <taxon>Pseudomonadati</taxon>
        <taxon>Pseudomonadota</taxon>
        <taxon>Gammaproteobacteria</taxon>
        <taxon>Legionellales</taxon>
        <taxon>Legionellaceae</taxon>
        <taxon>Legionella</taxon>
    </lineage>
</organism>
<dbReference type="Pfam" id="PF00990">
    <property type="entry name" value="GGDEF"/>
    <property type="match status" value="1"/>
</dbReference>
<dbReference type="Gene3D" id="3.30.450.20">
    <property type="entry name" value="PAS domain"/>
    <property type="match status" value="2"/>
</dbReference>
<dbReference type="HOGENOM" id="CLU_420226_0_0_6"/>
<dbReference type="NCBIfam" id="TIGR00229">
    <property type="entry name" value="sensory_box"/>
    <property type="match status" value="1"/>
</dbReference>
<keyword evidence="3" id="KW-0472">Membrane</keyword>
<name>A0A098GAQ9_9GAMM</name>
<dbReference type="NCBIfam" id="TIGR00254">
    <property type="entry name" value="GGDEF"/>
    <property type="match status" value="1"/>
</dbReference>
<dbReference type="InterPro" id="IPR001610">
    <property type="entry name" value="PAC"/>
</dbReference>
<dbReference type="OrthoDB" id="8553030at2"/>
<dbReference type="PROSITE" id="PS50887">
    <property type="entry name" value="GGDEF"/>
    <property type="match status" value="1"/>
</dbReference>
<evidence type="ECO:0000259" key="5">
    <source>
        <dbReference type="PROSITE" id="PS50113"/>
    </source>
</evidence>
<dbReference type="SMART" id="SM00091">
    <property type="entry name" value="PAS"/>
    <property type="match status" value="1"/>
</dbReference>
<dbReference type="Proteomes" id="UP000032430">
    <property type="component" value="Chromosome I"/>
</dbReference>
<keyword evidence="8" id="KW-1185">Reference proteome</keyword>
<evidence type="ECO:0000313" key="8">
    <source>
        <dbReference type="Proteomes" id="UP000032430"/>
    </source>
</evidence>
<dbReference type="STRING" id="1212491.LFA_3234"/>
<dbReference type="InterPro" id="IPR000014">
    <property type="entry name" value="PAS"/>
</dbReference>
<dbReference type="SMART" id="SM00267">
    <property type="entry name" value="GGDEF"/>
    <property type="match status" value="1"/>
</dbReference>
<dbReference type="FunFam" id="3.30.70.270:FF:000001">
    <property type="entry name" value="Diguanylate cyclase domain protein"/>
    <property type="match status" value="1"/>
</dbReference>
<feature type="transmembrane region" description="Helical" evidence="3">
    <location>
        <begin position="12"/>
        <end position="31"/>
    </location>
</feature>
<feature type="domain" description="PAC" evidence="5">
    <location>
        <begin position="433"/>
        <end position="486"/>
    </location>
</feature>
<dbReference type="EMBL" id="LN614827">
    <property type="protein sequence ID" value="CEG58570.1"/>
    <property type="molecule type" value="Genomic_DNA"/>
</dbReference>
<dbReference type="InterPro" id="IPR043128">
    <property type="entry name" value="Rev_trsase/Diguanyl_cyclase"/>
</dbReference>
<accession>A0A098GAQ9</accession>
<dbReference type="InterPro" id="IPR029787">
    <property type="entry name" value="Nucleotide_cyclase"/>
</dbReference>
<evidence type="ECO:0000256" key="3">
    <source>
        <dbReference type="SAM" id="Phobius"/>
    </source>
</evidence>
<dbReference type="PANTHER" id="PTHR46663">
    <property type="entry name" value="DIGUANYLATE CYCLASE DGCT-RELATED"/>
    <property type="match status" value="1"/>
</dbReference>
<dbReference type="SMART" id="SM00086">
    <property type="entry name" value="PAC"/>
    <property type="match status" value="2"/>
</dbReference>
<reference evidence="8" key="1">
    <citation type="submission" date="2014-09" db="EMBL/GenBank/DDBJ databases">
        <authorList>
            <person name="Gomez-Valero L."/>
        </authorList>
    </citation>
    <scope>NUCLEOTIDE SEQUENCE [LARGE SCALE GENOMIC DNA]</scope>
    <source>
        <strain evidence="8">ATCC700992</strain>
    </source>
</reference>
<dbReference type="GO" id="GO:0003824">
    <property type="term" value="F:catalytic activity"/>
    <property type="evidence" value="ECO:0007669"/>
    <property type="project" value="UniProtKB-ARBA"/>
</dbReference>
<keyword evidence="2" id="KW-0175">Coiled coil</keyword>
<dbReference type="InterPro" id="IPR013655">
    <property type="entry name" value="PAS_fold_3"/>
</dbReference>
<dbReference type="CDD" id="cd01949">
    <property type="entry name" value="GGDEF"/>
    <property type="match status" value="1"/>
</dbReference>
<feature type="transmembrane region" description="Helical" evidence="3">
    <location>
        <begin position="43"/>
        <end position="62"/>
    </location>
</feature>
<keyword evidence="3" id="KW-0812">Transmembrane</keyword>
<feature type="coiled-coil region" evidence="2">
    <location>
        <begin position="202"/>
        <end position="235"/>
    </location>
</feature>
<dbReference type="Pfam" id="PF08447">
    <property type="entry name" value="PAS_3"/>
    <property type="match status" value="2"/>
</dbReference>
<evidence type="ECO:0000259" key="4">
    <source>
        <dbReference type="PROSITE" id="PS50112"/>
    </source>
</evidence>
<evidence type="ECO:0000259" key="6">
    <source>
        <dbReference type="PROSITE" id="PS50887"/>
    </source>
</evidence>
<dbReference type="RefSeq" id="WP_052673992.1">
    <property type="nucleotide sequence ID" value="NZ_LN614827.1"/>
</dbReference>
<evidence type="ECO:0000313" key="7">
    <source>
        <dbReference type="EMBL" id="CEG58570.1"/>
    </source>
</evidence>
<comment type="cofactor">
    <cofactor evidence="1">
        <name>Mg(2+)</name>
        <dbReference type="ChEBI" id="CHEBI:18420"/>
    </cofactor>
</comment>
<dbReference type="InterPro" id="IPR035965">
    <property type="entry name" value="PAS-like_dom_sf"/>
</dbReference>
<dbReference type="InterPro" id="IPR007891">
    <property type="entry name" value="CHASE3"/>
</dbReference>
<feature type="domain" description="PAS" evidence="4">
    <location>
        <begin position="357"/>
        <end position="429"/>
    </location>
</feature>
<dbReference type="SUPFAM" id="SSF55073">
    <property type="entry name" value="Nucleotide cyclase"/>
    <property type="match status" value="1"/>
</dbReference>
<feature type="transmembrane region" description="Helical" evidence="3">
    <location>
        <begin position="182"/>
        <end position="206"/>
    </location>
</feature>
<dbReference type="CDD" id="cd00130">
    <property type="entry name" value="PAS"/>
    <property type="match status" value="2"/>
</dbReference>
<evidence type="ECO:0000256" key="1">
    <source>
        <dbReference type="ARBA" id="ARBA00001946"/>
    </source>
</evidence>